<feature type="non-terminal residue" evidence="4">
    <location>
        <position position="1"/>
    </location>
</feature>
<evidence type="ECO:0000259" key="3">
    <source>
        <dbReference type="PROSITE" id="PS50893"/>
    </source>
</evidence>
<evidence type="ECO:0000256" key="2">
    <source>
        <dbReference type="ARBA" id="ARBA00022840"/>
    </source>
</evidence>
<dbReference type="PROSITE" id="PS50893">
    <property type="entry name" value="ABC_TRANSPORTER_2"/>
    <property type="match status" value="1"/>
</dbReference>
<dbReference type="PROSITE" id="PS00211">
    <property type="entry name" value="ABC_TRANSPORTER_1"/>
    <property type="match status" value="1"/>
</dbReference>
<dbReference type="SMART" id="SM00382">
    <property type="entry name" value="AAA"/>
    <property type="match status" value="1"/>
</dbReference>
<dbReference type="PANTHER" id="PTHR43869">
    <property type="entry name" value="GLYCINE BETAINE/PROLINE BETAINE TRANSPORT SYSTEM ATP-BINDING PROTEIN PROV"/>
    <property type="match status" value="1"/>
</dbReference>
<name>A0A382XKZ6_9ZZZZ</name>
<feature type="non-terminal residue" evidence="4">
    <location>
        <position position="270"/>
    </location>
</feature>
<dbReference type="InterPro" id="IPR003593">
    <property type="entry name" value="AAA+_ATPase"/>
</dbReference>
<protein>
    <recommendedName>
        <fullName evidence="3">ABC transporter domain-containing protein</fullName>
    </recommendedName>
</protein>
<dbReference type="AlphaFoldDB" id="A0A382XKZ6"/>
<dbReference type="SUPFAM" id="SSF52540">
    <property type="entry name" value="P-loop containing nucleoside triphosphate hydrolases"/>
    <property type="match status" value="1"/>
</dbReference>
<dbReference type="Pfam" id="PF00005">
    <property type="entry name" value="ABC_tran"/>
    <property type="match status" value="1"/>
</dbReference>
<keyword evidence="1" id="KW-0547">Nucleotide-binding</keyword>
<organism evidence="4">
    <name type="scientific">marine metagenome</name>
    <dbReference type="NCBI Taxonomy" id="408172"/>
    <lineage>
        <taxon>unclassified sequences</taxon>
        <taxon>metagenomes</taxon>
        <taxon>ecological metagenomes</taxon>
    </lineage>
</organism>
<dbReference type="InterPro" id="IPR027417">
    <property type="entry name" value="P-loop_NTPase"/>
</dbReference>
<reference evidence="4" key="1">
    <citation type="submission" date="2018-05" db="EMBL/GenBank/DDBJ databases">
        <authorList>
            <person name="Lanie J.A."/>
            <person name="Ng W.-L."/>
            <person name="Kazmierczak K.M."/>
            <person name="Andrzejewski T.M."/>
            <person name="Davidsen T.M."/>
            <person name="Wayne K.J."/>
            <person name="Tettelin H."/>
            <person name="Glass J.I."/>
            <person name="Rusch D."/>
            <person name="Podicherti R."/>
            <person name="Tsui H.-C.T."/>
            <person name="Winkler M.E."/>
        </authorList>
    </citation>
    <scope>NUCLEOTIDE SEQUENCE</scope>
</reference>
<evidence type="ECO:0000313" key="4">
    <source>
        <dbReference type="EMBL" id="SVD70978.1"/>
    </source>
</evidence>
<proteinExistence type="predicted"/>
<dbReference type="InterPro" id="IPR051921">
    <property type="entry name" value="ABC_osmolyte_uptake_ATP-bind"/>
</dbReference>
<feature type="domain" description="ABC transporter" evidence="3">
    <location>
        <begin position="1"/>
        <end position="207"/>
    </location>
</feature>
<dbReference type="InterPro" id="IPR003439">
    <property type="entry name" value="ABC_transporter-like_ATP-bd"/>
</dbReference>
<accession>A0A382XKZ6</accession>
<sequence>VMGLSGSGKSTLVRCLNRLVEPTSGSVLVDEENVLDYTESALTDFRRTKTSMVFQQFGLLPHRTVLENAAWGLEIQRVSREERDQRAMEVLALVGLRGWEYYMPSALSGGMQQRVGLARAVASDPEILLMDEPFSALDPLIRRDMQNELVNLQEQMQKTTIFITHDMAEAVKLGTRIAIMRDGSIIQTGTPEEIMGDPVDDYVAEFTRDVRPSTVLTVGYILNNQKDQQVPPNLTVPGSEVASNQTVEAALFQRWSTPGKLPVMDESGKV</sequence>
<evidence type="ECO:0000256" key="1">
    <source>
        <dbReference type="ARBA" id="ARBA00022741"/>
    </source>
</evidence>
<dbReference type="Gene3D" id="3.40.50.300">
    <property type="entry name" value="P-loop containing nucleotide triphosphate hydrolases"/>
    <property type="match status" value="1"/>
</dbReference>
<dbReference type="EMBL" id="UINC01168117">
    <property type="protein sequence ID" value="SVD70978.1"/>
    <property type="molecule type" value="Genomic_DNA"/>
</dbReference>
<dbReference type="PANTHER" id="PTHR43869:SF1">
    <property type="entry name" value="GLYCINE BETAINE_PROLINE BETAINE TRANSPORT SYSTEM ATP-BINDING PROTEIN PROV"/>
    <property type="match status" value="1"/>
</dbReference>
<dbReference type="InterPro" id="IPR017871">
    <property type="entry name" value="ABC_transporter-like_CS"/>
</dbReference>
<keyword evidence="2" id="KW-0067">ATP-binding</keyword>
<gene>
    <name evidence="4" type="ORF">METZ01_LOCUS423832</name>
</gene>
<dbReference type="GO" id="GO:0005524">
    <property type="term" value="F:ATP binding"/>
    <property type="evidence" value="ECO:0007669"/>
    <property type="project" value="UniProtKB-KW"/>
</dbReference>
<dbReference type="GO" id="GO:0016887">
    <property type="term" value="F:ATP hydrolysis activity"/>
    <property type="evidence" value="ECO:0007669"/>
    <property type="project" value="InterPro"/>
</dbReference>